<reference evidence="3" key="2">
    <citation type="journal article" date="2017" name="Plant Physiol. Biochem.">
        <title>Differential oxidative and antioxidative response of duckweed Lemna minor toward plant growth promoting/inhibiting bacteria.</title>
        <authorList>
            <person name="Ishizawa H."/>
            <person name="Kuroda M."/>
            <person name="Morikawa M."/>
            <person name="Ike M."/>
        </authorList>
    </citation>
    <scope>NUCLEOTIDE SEQUENCE [LARGE SCALE GENOMIC DNA]</scope>
    <source>
        <strain evidence="3">M6</strain>
    </source>
</reference>
<name>A0A3G9G3C4_9CAUL</name>
<proteinExistence type="predicted"/>
<feature type="transmembrane region" description="Helical" evidence="1">
    <location>
        <begin position="136"/>
        <end position="154"/>
    </location>
</feature>
<feature type="transmembrane region" description="Helical" evidence="1">
    <location>
        <begin position="75"/>
        <end position="97"/>
    </location>
</feature>
<reference evidence="3" key="1">
    <citation type="journal article" date="2017" name="Biotechnol. Biofuels">
        <title>Evaluation of environmental bacterial communities as a factor affecting the growth of duckweed Lemna minor.</title>
        <authorList>
            <person name="Ishizawa H."/>
            <person name="Kuroda M."/>
            <person name="Morikawa M."/>
            <person name="Ike M."/>
        </authorList>
    </citation>
    <scope>NUCLEOTIDE SEQUENCE [LARGE SCALE GENOMIC DNA]</scope>
    <source>
        <strain evidence="3">M6</strain>
    </source>
</reference>
<protein>
    <submittedName>
        <fullName evidence="2">Uncharacterized protein</fullName>
    </submittedName>
</protein>
<evidence type="ECO:0000256" key="1">
    <source>
        <dbReference type="SAM" id="Phobius"/>
    </source>
</evidence>
<organism evidence="2 3">
    <name type="scientific">Asticcacaulis excentricus</name>
    <dbReference type="NCBI Taxonomy" id="78587"/>
    <lineage>
        <taxon>Bacteria</taxon>
        <taxon>Pseudomonadati</taxon>
        <taxon>Pseudomonadota</taxon>
        <taxon>Alphaproteobacteria</taxon>
        <taxon>Caulobacterales</taxon>
        <taxon>Caulobacteraceae</taxon>
        <taxon>Asticcacaulis</taxon>
    </lineage>
</organism>
<dbReference type="EMBL" id="AP018828">
    <property type="protein sequence ID" value="BBF81842.1"/>
    <property type="molecule type" value="Genomic_DNA"/>
</dbReference>
<evidence type="ECO:0000313" key="3">
    <source>
        <dbReference type="Proteomes" id="UP000278756"/>
    </source>
</evidence>
<dbReference type="AlphaFoldDB" id="A0A3G9G3C4"/>
<evidence type="ECO:0000313" key="2">
    <source>
        <dbReference type="EMBL" id="BBF81842.1"/>
    </source>
</evidence>
<dbReference type="Proteomes" id="UP000278756">
    <property type="component" value="Chromosome 2"/>
</dbReference>
<feature type="transmembrane region" description="Helical" evidence="1">
    <location>
        <begin position="50"/>
        <end position="68"/>
    </location>
</feature>
<sequence>MYTGFALLGLLILSLLFPLFFLPFNAFTGDSPWGWLFLEFISRPDGPVPLIQGLIPPIISGGLVTVMWSDRDGQWAKAAIIVTGIGVLGCFVLWYWLGQSAVAANLWQTQVAPPGVDLLIKDAASFETRMQAYYSGAWKMLVALIGALIGAQFTPKTSST</sequence>
<keyword evidence="1" id="KW-0472">Membrane</keyword>
<accession>A0A3G9G3C4</accession>
<gene>
    <name evidence="2" type="ORF">EM6_2450</name>
</gene>
<keyword evidence="1" id="KW-1133">Transmembrane helix</keyword>
<keyword evidence="1" id="KW-0812">Transmembrane</keyword>